<dbReference type="Pfam" id="PF17042">
    <property type="entry name" value="NBD_C"/>
    <property type="match status" value="1"/>
</dbReference>
<dbReference type="Gene3D" id="3.40.980.20">
    <property type="entry name" value="Four-carbon acid sugar kinase, nucleotide binding domain"/>
    <property type="match status" value="1"/>
</dbReference>
<gene>
    <name evidence="15" type="ORF">FPQ14_06220</name>
</gene>
<comment type="function">
    <text evidence="9">Catalyzes the ATP-dependent phosphorylation of 3-oxo-tetronate to 3-oxo-tetronate 4-phosphate.</text>
</comment>
<evidence type="ECO:0000256" key="1">
    <source>
        <dbReference type="ARBA" id="ARBA00005715"/>
    </source>
</evidence>
<evidence type="ECO:0000256" key="11">
    <source>
        <dbReference type="ARBA" id="ARBA00039461"/>
    </source>
</evidence>
<keyword evidence="3" id="KW-0547">Nucleotide-binding</keyword>
<evidence type="ECO:0000256" key="7">
    <source>
        <dbReference type="ARBA" id="ARBA00035898"/>
    </source>
</evidence>
<evidence type="ECO:0000256" key="10">
    <source>
        <dbReference type="ARBA" id="ARBA00039095"/>
    </source>
</evidence>
<name>A0A556RP70_9GAMM</name>
<comment type="catalytic activity">
    <reaction evidence="8">
        <text>3-dehydro-D-erythronate + ATP = 3-dehydro-4-O-phospho-D-erythronate + ADP + H(+)</text>
        <dbReference type="Rhea" id="RHEA:52556"/>
        <dbReference type="ChEBI" id="CHEBI:15378"/>
        <dbReference type="ChEBI" id="CHEBI:30616"/>
        <dbReference type="ChEBI" id="CHEBI:57958"/>
        <dbReference type="ChEBI" id="CHEBI:136593"/>
        <dbReference type="ChEBI" id="CHEBI:456216"/>
        <dbReference type="EC" id="2.7.1.217"/>
    </reaction>
</comment>
<evidence type="ECO:0000256" key="2">
    <source>
        <dbReference type="ARBA" id="ARBA00022679"/>
    </source>
</evidence>
<protein>
    <recommendedName>
        <fullName evidence="11">3-oxo-tetronate kinase</fullName>
        <ecNumber evidence="10">2.7.1.217</ecNumber>
    </recommendedName>
    <alternativeName>
        <fullName evidence="12">3-dehydrotetronate 4-kinase</fullName>
    </alternativeName>
</protein>
<evidence type="ECO:0000256" key="12">
    <source>
        <dbReference type="ARBA" id="ARBA00041377"/>
    </source>
</evidence>
<sequence length="421" mass="46306">MQLGVIADDFTGATDIASFLVNNGMSTIQLTSIPKQPINIDCNIQAVVISLKSRSCAVNIAVKESVEALRWLKEQGCSQFYFKYCSTFDSTDKGNIGPVIDALLDELGESFTVISPSLPINGRTVYQGYLFVMDKLLSDSGMKNHPINPMKESSLIKLIERQASGKCGLIPYCEIEKGEIAIREQLTRLKQENYRYVVLDTLTDEHLVSQGKAVKDLKLVTGGSGLAIGIAKNFAKNDVNSKQAQILGKPQGHNKTVLLSGSCSLMTNKQVEFYKSIAPTYTLNIEKCINQPEDYCQVVIDWINNHQKQKYAPLVSATTDIEQLNVIQQTWGVEKSSQAVEYFFKQLVIALEKQGYDKYIVAGGETSGVVVQALNVHGFYIGPTIAPGVPWVRSINKSISLALKSGNFGDESFFVTAQGDF</sequence>
<evidence type="ECO:0000256" key="4">
    <source>
        <dbReference type="ARBA" id="ARBA00022777"/>
    </source>
</evidence>
<feature type="domain" description="Four-carbon acid sugar kinase N-terminal" evidence="13">
    <location>
        <begin position="3"/>
        <end position="227"/>
    </location>
</feature>
<accession>A0A556RP70</accession>
<dbReference type="InterPro" id="IPR031475">
    <property type="entry name" value="NBD_C"/>
</dbReference>
<dbReference type="Proteomes" id="UP000319138">
    <property type="component" value="Unassembled WGS sequence"/>
</dbReference>
<dbReference type="SUPFAM" id="SSF142764">
    <property type="entry name" value="YgbK-like"/>
    <property type="match status" value="1"/>
</dbReference>
<evidence type="ECO:0000259" key="13">
    <source>
        <dbReference type="Pfam" id="PF07005"/>
    </source>
</evidence>
<dbReference type="NCBIfam" id="NF043035">
    <property type="entry name" value="OxoTetrKin"/>
    <property type="match status" value="1"/>
</dbReference>
<evidence type="ECO:0000256" key="6">
    <source>
        <dbReference type="ARBA" id="ARBA00023277"/>
    </source>
</evidence>
<reference evidence="15 16" key="1">
    <citation type="submission" date="2019-07" db="EMBL/GenBank/DDBJ databases">
        <title>Gilliamella genomes.</title>
        <authorList>
            <person name="Zheng H."/>
        </authorList>
    </citation>
    <scope>NUCLEOTIDE SEQUENCE [LARGE SCALE GENOMIC DNA]</scope>
    <source>
        <strain evidence="15 16">W8131</strain>
    </source>
</reference>
<dbReference type="Gene3D" id="3.40.50.10840">
    <property type="entry name" value="Putative sugar-binding, N-terminal domain"/>
    <property type="match status" value="1"/>
</dbReference>
<dbReference type="Pfam" id="PF07005">
    <property type="entry name" value="SBD_N"/>
    <property type="match status" value="1"/>
</dbReference>
<evidence type="ECO:0000256" key="9">
    <source>
        <dbReference type="ARBA" id="ARBA00037335"/>
    </source>
</evidence>
<dbReference type="RefSeq" id="WP_144189284.1">
    <property type="nucleotide sequence ID" value="NZ_VMHL01000002.1"/>
</dbReference>
<dbReference type="InterPro" id="IPR010737">
    <property type="entry name" value="4-carb_acid_sugar_kinase_N"/>
</dbReference>
<feature type="domain" description="Four-carbon acid sugar kinase nucleotide binding" evidence="14">
    <location>
        <begin position="258"/>
        <end position="414"/>
    </location>
</feature>
<keyword evidence="4 15" id="KW-0418">Kinase</keyword>
<dbReference type="InterPro" id="IPR037051">
    <property type="entry name" value="4-carb_acid_sugar_kinase_N_sf"/>
</dbReference>
<evidence type="ECO:0000256" key="8">
    <source>
        <dbReference type="ARBA" id="ARBA00036346"/>
    </source>
</evidence>
<evidence type="ECO:0000313" key="15">
    <source>
        <dbReference type="EMBL" id="TSJ90651.1"/>
    </source>
</evidence>
<comment type="similarity">
    <text evidence="1">Belongs to the four-carbon acid sugar kinase family.</text>
</comment>
<organism evidence="15 16">
    <name type="scientific">Gilliamella apicola</name>
    <dbReference type="NCBI Taxonomy" id="1196095"/>
    <lineage>
        <taxon>Bacteria</taxon>
        <taxon>Pseudomonadati</taxon>
        <taxon>Pseudomonadota</taxon>
        <taxon>Gammaproteobacteria</taxon>
        <taxon>Orbales</taxon>
        <taxon>Orbaceae</taxon>
        <taxon>Gilliamella</taxon>
    </lineage>
</organism>
<evidence type="ECO:0000256" key="3">
    <source>
        <dbReference type="ARBA" id="ARBA00022741"/>
    </source>
</evidence>
<evidence type="ECO:0000259" key="14">
    <source>
        <dbReference type="Pfam" id="PF17042"/>
    </source>
</evidence>
<dbReference type="EMBL" id="VMHL01000002">
    <property type="protein sequence ID" value="TSJ90651.1"/>
    <property type="molecule type" value="Genomic_DNA"/>
</dbReference>
<evidence type="ECO:0000313" key="16">
    <source>
        <dbReference type="Proteomes" id="UP000319138"/>
    </source>
</evidence>
<proteinExistence type="inferred from homology"/>
<dbReference type="GO" id="GO:0016301">
    <property type="term" value="F:kinase activity"/>
    <property type="evidence" value="ECO:0007669"/>
    <property type="project" value="UniProtKB-KW"/>
</dbReference>
<keyword evidence="5" id="KW-0067">ATP-binding</keyword>
<comment type="catalytic activity">
    <reaction evidence="7">
        <text>3-dehydro-L-erythronate + ATP = 3-dehydro-4-O-phospho-L-erythronate + ADP + H(+)</text>
        <dbReference type="Rhea" id="RHEA:52552"/>
        <dbReference type="ChEBI" id="CHEBI:15378"/>
        <dbReference type="ChEBI" id="CHEBI:30616"/>
        <dbReference type="ChEBI" id="CHEBI:136592"/>
        <dbReference type="ChEBI" id="CHEBI:136670"/>
        <dbReference type="ChEBI" id="CHEBI:456216"/>
        <dbReference type="EC" id="2.7.1.217"/>
    </reaction>
</comment>
<comment type="caution">
    <text evidence="15">The sequence shown here is derived from an EMBL/GenBank/DDBJ whole genome shotgun (WGS) entry which is preliminary data.</text>
</comment>
<dbReference type="InterPro" id="IPR042213">
    <property type="entry name" value="NBD_C_sf"/>
</dbReference>
<dbReference type="AlphaFoldDB" id="A0A556RP70"/>
<keyword evidence="6" id="KW-0119">Carbohydrate metabolism</keyword>
<dbReference type="InterPro" id="IPR050007">
    <property type="entry name" value="OtnK"/>
</dbReference>
<evidence type="ECO:0000256" key="5">
    <source>
        <dbReference type="ARBA" id="ARBA00022840"/>
    </source>
</evidence>
<dbReference type="GO" id="GO:0005524">
    <property type="term" value="F:ATP binding"/>
    <property type="evidence" value="ECO:0007669"/>
    <property type="project" value="UniProtKB-KW"/>
</dbReference>
<dbReference type="EC" id="2.7.1.217" evidence="10"/>
<keyword evidence="2" id="KW-0808">Transferase</keyword>